<evidence type="ECO:0000256" key="1">
    <source>
        <dbReference type="SAM" id="Phobius"/>
    </source>
</evidence>
<dbReference type="PANTHER" id="PTHR38442">
    <property type="entry name" value="INNER MEMBRANE PROTEIN-RELATED"/>
    <property type="match status" value="1"/>
</dbReference>
<sequence>MDKNDYKSDYKNDYKKEEEKLRKKLRSMRIIATSLLVFMAIVFIVFRRYEDRGLFFSSVAAFAEASMVGALADWFAVVAIFKHPLGLKIIPHTAIIQNNKQRIAKALSNFVVSNFFTPEIIKAKLDKVSISEKIFGYIQQNKSSIAKAISNKLPEIVDSVDDDTKVSELVKQQIDRKIEAVKLYPMLATILKPILEGGHHKPIVKGLLNSTYNYIGENKDKTMLVLGGINKTLTMPFIGDLVYRKILEFLYTQAEEIDTNEEVEVNKLLLSALPKLIEDMENSQELISKGELLKEQIINSELYGELQNKLVDVVLDFKNSIMTDEERLTERVSAILDKLVLIISENNRLQDSVDSAIIDTIEGIVSQYGNKVGDLIYDTMDSWETKSMVDKLEVQVGADLQYIRINGTVIGGLAGLAIHLLTVLF</sequence>
<reference evidence="2 3" key="1">
    <citation type="submission" date="2020-09" db="EMBL/GenBank/DDBJ databases">
        <title>Characterization and genome sequencing of Ruminiclostridium sp. nov. MA18.</title>
        <authorList>
            <person name="Rettenmaier R."/>
            <person name="Kowollik M.-L."/>
            <person name="Liebl W."/>
            <person name="Zverlov V."/>
        </authorList>
    </citation>
    <scope>NUCLEOTIDE SEQUENCE [LARGE SCALE GENOMIC DNA]</scope>
    <source>
        <strain evidence="2 3">MA18</strain>
    </source>
</reference>
<dbReference type="PANTHER" id="PTHR38442:SF1">
    <property type="entry name" value="INNER MEMBRANE PROTEIN"/>
    <property type="match status" value="1"/>
</dbReference>
<organism evidence="2 3">
    <name type="scientific">Ruminiclostridium herbifermentans</name>
    <dbReference type="NCBI Taxonomy" id="2488810"/>
    <lineage>
        <taxon>Bacteria</taxon>
        <taxon>Bacillati</taxon>
        <taxon>Bacillota</taxon>
        <taxon>Clostridia</taxon>
        <taxon>Eubacteriales</taxon>
        <taxon>Oscillospiraceae</taxon>
        <taxon>Ruminiclostridium</taxon>
    </lineage>
</organism>
<dbReference type="KEGG" id="rher:EHE19_005680"/>
<gene>
    <name evidence="2" type="ORF">EHE19_005680</name>
</gene>
<name>A0A4U7JAV1_9FIRM</name>
<feature type="transmembrane region" description="Helical" evidence="1">
    <location>
        <begin position="30"/>
        <end position="49"/>
    </location>
</feature>
<feature type="transmembrane region" description="Helical" evidence="1">
    <location>
        <begin position="55"/>
        <end position="81"/>
    </location>
</feature>
<keyword evidence="1" id="KW-1133">Transmembrane helix</keyword>
<dbReference type="AlphaFoldDB" id="A0A4U7JAV1"/>
<evidence type="ECO:0000313" key="2">
    <source>
        <dbReference type="EMBL" id="QNU67935.1"/>
    </source>
</evidence>
<dbReference type="GO" id="GO:0005886">
    <property type="term" value="C:plasma membrane"/>
    <property type="evidence" value="ECO:0007669"/>
    <property type="project" value="TreeGrafter"/>
</dbReference>
<keyword evidence="3" id="KW-1185">Reference proteome</keyword>
<protein>
    <submittedName>
        <fullName evidence="2">DUF445 domain-containing protein</fullName>
    </submittedName>
</protein>
<proteinExistence type="predicted"/>
<keyword evidence="1" id="KW-0812">Transmembrane</keyword>
<evidence type="ECO:0000313" key="3">
    <source>
        <dbReference type="Proteomes" id="UP000306409"/>
    </source>
</evidence>
<keyword evidence="1" id="KW-0472">Membrane</keyword>
<dbReference type="RefSeq" id="WP_137699069.1">
    <property type="nucleotide sequence ID" value="NZ_CP061336.1"/>
</dbReference>
<dbReference type="EMBL" id="CP061336">
    <property type="protein sequence ID" value="QNU67935.1"/>
    <property type="molecule type" value="Genomic_DNA"/>
</dbReference>
<accession>A0A4U7JAV1</accession>
<dbReference type="InterPro" id="IPR007383">
    <property type="entry name" value="DUF445"/>
</dbReference>
<dbReference type="Pfam" id="PF04286">
    <property type="entry name" value="DUF445"/>
    <property type="match status" value="1"/>
</dbReference>
<dbReference type="OrthoDB" id="9769590at2"/>
<dbReference type="Proteomes" id="UP000306409">
    <property type="component" value="Chromosome"/>
</dbReference>